<sequence length="412" mass="44717">MPSVHSKLRPLALIFALIWGLLFCLAAPAAASSSPQHSPQAASDESELICHTSNPEECYPRVFVPTHEFQTVHDDQQLPNGLHVRLNIWTGQKEAKINVPDEVNPDLGGLPVDQAVVLVDQEQPETIQIPKGAPKYDNVGKIKEPAQEGDAQTEAIAFAETFNMLKTGESPSDEEFDNGLEGLEELSHDIYYGLKITEDADVVKALFCLMGARDGDVSEGATPRDQQAAAILAGALSNNPSALAEIAKIWPELLDSSCPRDGAPISDHFYQDTVSVADSPAKVKAAVSAINGLIKDDDIRKRFLENSGMKQLLSVLCQDKPEWAGAQRKVAQLVLDTFLDEDMGAQLGQWPKGKASNNGVCAAPETALDDGCWDYHADRMVKLHGTPWSKELKQRLGDARKANSKSPDHGEL</sequence>
<keyword evidence="5 9" id="KW-0732">Signal</keyword>
<dbReference type="EMBL" id="PPTA01000004">
    <property type="protein sequence ID" value="TFB04022.1"/>
    <property type="molecule type" value="Genomic_DNA"/>
</dbReference>
<feature type="chain" id="PRO_5046210077" description="Nucleotide exchange factor SIL1" evidence="9">
    <location>
        <begin position="32"/>
        <end position="412"/>
    </location>
</feature>
<keyword evidence="7" id="KW-0653">Protein transport</keyword>
<feature type="signal peptide" evidence="9">
    <location>
        <begin position="1"/>
        <end position="31"/>
    </location>
</feature>
<keyword evidence="4" id="KW-0813">Transport</keyword>
<evidence type="ECO:0000256" key="4">
    <source>
        <dbReference type="ARBA" id="ARBA00022448"/>
    </source>
</evidence>
<dbReference type="Proteomes" id="UP001642720">
    <property type="component" value="Unassembled WGS sequence"/>
</dbReference>
<evidence type="ECO:0000256" key="2">
    <source>
        <dbReference type="ARBA" id="ARBA00011799"/>
    </source>
</evidence>
<evidence type="ECO:0000313" key="11">
    <source>
        <dbReference type="Proteomes" id="UP001642720"/>
    </source>
</evidence>
<evidence type="ECO:0000256" key="9">
    <source>
        <dbReference type="SAM" id="SignalP"/>
    </source>
</evidence>
<organism evidence="10 11">
    <name type="scientific">Trichoderma ghanense</name>
    <dbReference type="NCBI Taxonomy" id="65468"/>
    <lineage>
        <taxon>Eukaryota</taxon>
        <taxon>Fungi</taxon>
        <taxon>Dikarya</taxon>
        <taxon>Ascomycota</taxon>
        <taxon>Pezizomycotina</taxon>
        <taxon>Sordariomycetes</taxon>
        <taxon>Hypocreomycetidae</taxon>
        <taxon>Hypocreales</taxon>
        <taxon>Hypocreaceae</taxon>
        <taxon>Trichoderma</taxon>
    </lineage>
</organism>
<accession>A0ABY2H945</accession>
<evidence type="ECO:0000256" key="8">
    <source>
        <dbReference type="ARBA" id="ARBA00023010"/>
    </source>
</evidence>
<dbReference type="RefSeq" id="XP_073560223.1">
    <property type="nucleotide sequence ID" value="XM_073700885.1"/>
</dbReference>
<evidence type="ECO:0000256" key="3">
    <source>
        <dbReference type="ARBA" id="ARBA00015352"/>
    </source>
</evidence>
<proteinExistence type="inferred from homology"/>
<reference evidence="10 11" key="1">
    <citation type="submission" date="2018-01" db="EMBL/GenBank/DDBJ databases">
        <title>Genome characterization of the sugarcane-associated fungus Trichoderma ghanense CCMA-1212 and their application in lignocelulose bioconversion.</title>
        <authorList>
            <person name="Steindorff A.S."/>
            <person name="Mendes T.D."/>
            <person name="Vilela E.S.D."/>
            <person name="Rodrigues D.S."/>
            <person name="Formighieri E.F."/>
            <person name="Melo I.S."/>
            <person name="Favaro L.C.L."/>
        </authorList>
    </citation>
    <scope>NUCLEOTIDE SEQUENCE [LARGE SCALE GENOMIC DNA]</scope>
    <source>
        <strain evidence="10 11">CCMA-1212</strain>
    </source>
</reference>
<evidence type="ECO:0000256" key="5">
    <source>
        <dbReference type="ARBA" id="ARBA00022729"/>
    </source>
</evidence>
<protein>
    <recommendedName>
        <fullName evidence="3">Nucleotide exchange factor SIL1</fullName>
    </recommendedName>
</protein>
<evidence type="ECO:0000256" key="7">
    <source>
        <dbReference type="ARBA" id="ARBA00022927"/>
    </source>
</evidence>
<dbReference type="InterPro" id="IPR011989">
    <property type="entry name" value="ARM-like"/>
</dbReference>
<evidence type="ECO:0000313" key="10">
    <source>
        <dbReference type="EMBL" id="TFB04022.1"/>
    </source>
</evidence>
<dbReference type="Pfam" id="PF16782">
    <property type="entry name" value="SIL1"/>
    <property type="match status" value="1"/>
</dbReference>
<keyword evidence="6" id="KW-0256">Endoplasmic reticulum</keyword>
<dbReference type="Gene3D" id="1.25.10.10">
    <property type="entry name" value="Leucine-rich Repeat Variant"/>
    <property type="match status" value="1"/>
</dbReference>
<evidence type="ECO:0000256" key="1">
    <source>
        <dbReference type="ARBA" id="ARBA00010588"/>
    </source>
</evidence>
<dbReference type="GeneID" id="300575335"/>
<keyword evidence="11" id="KW-1185">Reference proteome</keyword>
<dbReference type="InterPro" id="IPR031884">
    <property type="entry name" value="Sil1_fungi"/>
</dbReference>
<comment type="subunit">
    <text evidence="2">Interacts with KAR2.</text>
</comment>
<name>A0ABY2H945_9HYPO</name>
<comment type="similarity">
    <text evidence="1">Belongs to the SIL1 family.</text>
</comment>
<comment type="caution">
    <text evidence="10">The sequence shown here is derived from an EMBL/GenBank/DDBJ whole genome shotgun (WGS) entry which is preliminary data.</text>
</comment>
<keyword evidence="8" id="KW-0811">Translocation</keyword>
<gene>
    <name evidence="10" type="ORF">CCMA1212_003540</name>
</gene>
<evidence type="ECO:0000256" key="6">
    <source>
        <dbReference type="ARBA" id="ARBA00022824"/>
    </source>
</evidence>